<dbReference type="KEGG" id="nsg:H3L94_06850"/>
<protein>
    <submittedName>
        <fullName evidence="4">Poly-beta-1,6-N-acetyl-D-glucosamine N-deacetylase PgaB</fullName>
    </submittedName>
</protein>
<dbReference type="GO" id="GO:0016810">
    <property type="term" value="F:hydrolase activity, acting on carbon-nitrogen (but not peptide) bonds"/>
    <property type="evidence" value="ECO:0007669"/>
    <property type="project" value="InterPro"/>
</dbReference>
<feature type="signal peptide" evidence="2">
    <location>
        <begin position="1"/>
        <end position="20"/>
    </location>
</feature>
<feature type="domain" description="NodB homology" evidence="3">
    <location>
        <begin position="97"/>
        <end position="340"/>
    </location>
</feature>
<dbReference type="SUPFAM" id="SSF88713">
    <property type="entry name" value="Glycoside hydrolase/deacetylase"/>
    <property type="match status" value="1"/>
</dbReference>
<dbReference type="PROSITE" id="PS51677">
    <property type="entry name" value="NODB"/>
    <property type="match status" value="1"/>
</dbReference>
<dbReference type="InterPro" id="IPR032772">
    <property type="entry name" value="PGA_deacetylase_PgaB_C"/>
</dbReference>
<dbReference type="Gene3D" id="3.20.20.80">
    <property type="entry name" value="Glycosidases"/>
    <property type="match status" value="1"/>
</dbReference>
<dbReference type="InterPro" id="IPR002509">
    <property type="entry name" value="NODB_dom"/>
</dbReference>
<dbReference type="NCBIfam" id="TIGR03938">
    <property type="entry name" value="deacetyl_PgaB"/>
    <property type="match status" value="1"/>
</dbReference>
<dbReference type="InterPro" id="IPR011330">
    <property type="entry name" value="Glyco_hydro/deAcase_b/a-brl"/>
</dbReference>
<dbReference type="Pfam" id="PF14883">
    <property type="entry name" value="GHL13"/>
    <property type="match status" value="1"/>
</dbReference>
<keyword evidence="1 2" id="KW-0732">Signal</keyword>
<dbReference type="RefSeq" id="WP_182121408.1">
    <property type="nucleotide sequence ID" value="NZ_CP059567.1"/>
</dbReference>
<dbReference type="EMBL" id="CP059567">
    <property type="protein sequence ID" value="QMT39599.1"/>
    <property type="molecule type" value="Genomic_DNA"/>
</dbReference>
<sequence length="638" mass="73923">MRYRYLIFFLLAFFCIRAQAAERYGVMCYHDVVEENHFTLPASTDMQGKLQRQYFPQTITVSRLVSHFNLLRDNGYTPVSWQQIEDARLGRGRLPAKPVLLTFDDGYLSFYNRVYPLLKAYNYPAVLALVTSWMETPAHGSIAYGEQQLPRSAFVTWEQVREMQASGLIEVASHTHDLHRSNIGNPLGSLFAAALPGKYAGGRYETHAEYAQRIRHDLQLSSDIIARHTGRRPRILVWPYGQMNEAGIEIARQVGLDSDFTLFDHQLNEPTERHVGRLLIDHETDLRVINAYLNERMFEPQTQRVVHVDLDYVYDPNPVQQNRNLDRLIERIYLLGVSTVYLQAFADDDGNGVAEALYFPNRHLRMKADLFSRVAWQLATRANVKVYAWMPMMAFDLGPQYDYVTDSRSGRPNREHYLRLSPYSARNRQTVREIYEDLAFHSRFSGILFHDDGFLTDFEGHIAKGARSNAQYWQEARQKTDDLIRYSEELKQAALRYSFKARHELKTARNLYAGVVMQPDAQQWFAQSLAQFTRSYDYTAIMAMPYLEHGHAISHQQAADWLQQLAARVKQQGLPMNKIIFELQTTDWRRKQPIPDSELTAWVGKLKQAGIQNLAYYPDDFLNNQPALRSIKPVFSVQ</sequence>
<dbReference type="PANTHER" id="PTHR34216">
    <property type="match status" value="1"/>
</dbReference>
<proteinExistence type="predicted"/>
<dbReference type="Pfam" id="PF01522">
    <property type="entry name" value="Polysacc_deac_1"/>
    <property type="match status" value="1"/>
</dbReference>
<dbReference type="GO" id="GO:0043708">
    <property type="term" value="P:cell adhesion involved in biofilm formation"/>
    <property type="evidence" value="ECO:0007669"/>
    <property type="project" value="InterPro"/>
</dbReference>
<dbReference type="GO" id="GO:0005975">
    <property type="term" value="P:carbohydrate metabolic process"/>
    <property type="evidence" value="ECO:0007669"/>
    <property type="project" value="InterPro"/>
</dbReference>
<dbReference type="Gene3D" id="3.20.20.370">
    <property type="entry name" value="Glycoside hydrolase/deacetylase"/>
    <property type="match status" value="1"/>
</dbReference>
<name>A0A7D7N8U6_9NEIS</name>
<evidence type="ECO:0000313" key="5">
    <source>
        <dbReference type="Proteomes" id="UP000514752"/>
    </source>
</evidence>
<accession>A0A7D7N8U6</accession>
<evidence type="ECO:0000259" key="3">
    <source>
        <dbReference type="PROSITE" id="PS51677"/>
    </source>
</evidence>
<reference evidence="4 5" key="1">
    <citation type="submission" date="2020-07" db="EMBL/GenBank/DDBJ databases">
        <title>Genomic diversity of species in the Neisseriaceae family.</title>
        <authorList>
            <person name="Vincent A.T."/>
            <person name="Bernet E."/>
            <person name="Veyrier F.J."/>
        </authorList>
    </citation>
    <scope>NUCLEOTIDE SEQUENCE [LARGE SCALE GENOMIC DNA]</scope>
    <source>
        <strain evidence="4 5">DSM 22244</strain>
    </source>
</reference>
<dbReference type="InterPro" id="IPR051398">
    <property type="entry name" value="Polysacch_Deacetylase"/>
</dbReference>
<dbReference type="InterPro" id="IPR023854">
    <property type="entry name" value="PGA_deacetylase_PgaB"/>
</dbReference>
<feature type="chain" id="PRO_5027841715" evidence="2">
    <location>
        <begin position="21"/>
        <end position="638"/>
    </location>
</feature>
<dbReference type="Proteomes" id="UP000514752">
    <property type="component" value="Chromosome"/>
</dbReference>
<dbReference type="PANTHER" id="PTHR34216:SF7">
    <property type="entry name" value="POLY-BETA-1,6-N-ACETYL-D-GLUCOSAMINE N-DEACETYLASE"/>
    <property type="match status" value="1"/>
</dbReference>
<gene>
    <name evidence="4" type="primary">pgaB</name>
    <name evidence="4" type="ORF">H3L94_06850</name>
</gene>
<dbReference type="AlphaFoldDB" id="A0A7D7N8U6"/>
<evidence type="ECO:0000256" key="1">
    <source>
        <dbReference type="ARBA" id="ARBA00022729"/>
    </source>
</evidence>
<organism evidence="4 5">
    <name type="scientific">Neisseria shayeganii</name>
    <dbReference type="NCBI Taxonomy" id="607712"/>
    <lineage>
        <taxon>Bacteria</taxon>
        <taxon>Pseudomonadati</taxon>
        <taxon>Pseudomonadota</taxon>
        <taxon>Betaproteobacteria</taxon>
        <taxon>Neisseriales</taxon>
        <taxon>Neisseriaceae</taxon>
        <taxon>Neisseria</taxon>
    </lineage>
</organism>
<evidence type="ECO:0000256" key="2">
    <source>
        <dbReference type="SAM" id="SignalP"/>
    </source>
</evidence>
<evidence type="ECO:0000313" key="4">
    <source>
        <dbReference type="EMBL" id="QMT39599.1"/>
    </source>
</evidence>